<dbReference type="Pfam" id="PF08223">
    <property type="entry name" value="PaaX_C"/>
    <property type="match status" value="1"/>
</dbReference>
<organism evidence="4 5">
    <name type="scientific">Corynebacterium callunae DSM 20147</name>
    <dbReference type="NCBI Taxonomy" id="1121353"/>
    <lineage>
        <taxon>Bacteria</taxon>
        <taxon>Bacillati</taxon>
        <taxon>Actinomycetota</taxon>
        <taxon>Actinomycetes</taxon>
        <taxon>Mycobacteriales</taxon>
        <taxon>Corynebacteriaceae</taxon>
        <taxon>Corynebacterium</taxon>
    </lineage>
</organism>
<evidence type="ECO:0000259" key="3">
    <source>
        <dbReference type="Pfam" id="PF20803"/>
    </source>
</evidence>
<dbReference type="KEGG" id="ccn:H924_00585"/>
<feature type="domain" description="Transcriptional repressor PaaX-like central Cas2-like" evidence="3">
    <location>
        <begin position="91"/>
        <end position="149"/>
    </location>
</feature>
<evidence type="ECO:0000313" key="4">
    <source>
        <dbReference type="EMBL" id="AGG65577.1"/>
    </source>
</evidence>
<dbReference type="SUPFAM" id="SSF46785">
    <property type="entry name" value="Winged helix' DNA-binding domain"/>
    <property type="match status" value="1"/>
</dbReference>
<evidence type="ECO:0000259" key="2">
    <source>
        <dbReference type="Pfam" id="PF08223"/>
    </source>
</evidence>
<dbReference type="HOGENOM" id="CLU_067515_2_0_11"/>
<dbReference type="Gene3D" id="3.30.70.2650">
    <property type="match status" value="1"/>
</dbReference>
<dbReference type="InterPro" id="IPR036388">
    <property type="entry name" value="WH-like_DNA-bd_sf"/>
</dbReference>
<dbReference type="InterPro" id="IPR013225">
    <property type="entry name" value="PaaX_C"/>
</dbReference>
<dbReference type="Proteomes" id="UP000011760">
    <property type="component" value="Chromosome"/>
</dbReference>
<evidence type="ECO:0000313" key="5">
    <source>
        <dbReference type="Proteomes" id="UP000011760"/>
    </source>
</evidence>
<dbReference type="EMBL" id="CP004354">
    <property type="protein sequence ID" value="AGG65577.1"/>
    <property type="molecule type" value="Genomic_DNA"/>
</dbReference>
<evidence type="ECO:0000259" key="1">
    <source>
        <dbReference type="Pfam" id="PF07848"/>
    </source>
</evidence>
<dbReference type="PANTHER" id="PTHR30319">
    <property type="entry name" value="PHENYLACETIC ACID REGULATOR-RELATED TRANSCRIPTIONAL REPRESSOR"/>
    <property type="match status" value="1"/>
</dbReference>
<feature type="domain" description="Transcriptional repressor PaaX-like N-terminal" evidence="1">
    <location>
        <begin position="6"/>
        <end position="72"/>
    </location>
</feature>
<dbReference type="Pfam" id="PF07848">
    <property type="entry name" value="PaaX"/>
    <property type="match status" value="1"/>
</dbReference>
<reference evidence="4 5" key="1">
    <citation type="submission" date="2013-02" db="EMBL/GenBank/DDBJ databases">
        <title>The complete genome sequence of Corynebacterium callunae DSM 20147.</title>
        <authorList>
            <person name="Ruckert C."/>
            <person name="Albersmeier A."/>
            <person name="Kalinowski J."/>
        </authorList>
    </citation>
    <scope>NUCLEOTIDE SEQUENCE [LARGE SCALE GENOMIC DNA]</scope>
    <source>
        <strain evidence="4 5">DSM 20147</strain>
    </source>
</reference>
<gene>
    <name evidence="4" type="ORF">H924_00585</name>
</gene>
<protein>
    <submittedName>
        <fullName evidence="4">Phenylacetic acid-responsive transcriptional repressor</fullName>
    </submittedName>
</protein>
<dbReference type="InterPro" id="IPR036390">
    <property type="entry name" value="WH_DNA-bd_sf"/>
</dbReference>
<sequence>MMAKPKDLVMDLFGDYVRYMGGSIRVGQLTQLLELFEVEPATARVTLSRMRKDGWFETERHGREISYQATDKLMKILEDGHERIFSKAQPVWIGRWTTVMFEPSVLGKVETKLLSTGLQWEGFAQLNGSSWICPRDVREKIRRKYATQDGSVFVANLWSGSLEEDKRLAETCWDFAGISEVYKNFIERWRGKLAGGIESLSAEQALIARVGMINEYRSFIYQDPMMPRALLPEAWCGDGAFSFLTDMHRDLGPLAMEAVAEVLFAEAAEK</sequence>
<dbReference type="InterPro" id="IPR048846">
    <property type="entry name" value="PaaX-like_central"/>
</dbReference>
<accession>M1URF6</accession>
<dbReference type="AlphaFoldDB" id="M1URF6"/>
<dbReference type="Pfam" id="PF20803">
    <property type="entry name" value="PaaX_M"/>
    <property type="match status" value="1"/>
</dbReference>
<dbReference type="PATRIC" id="fig|1121353.3.peg.125"/>
<keyword evidence="5" id="KW-1185">Reference proteome</keyword>
<dbReference type="InterPro" id="IPR012906">
    <property type="entry name" value="PaaX-like_N"/>
</dbReference>
<name>M1URF6_9CORY</name>
<dbReference type="PIRSF" id="PIRSF020623">
    <property type="entry name" value="PaaX"/>
    <property type="match status" value="1"/>
</dbReference>
<dbReference type="Gene3D" id="1.10.10.10">
    <property type="entry name" value="Winged helix-like DNA-binding domain superfamily/Winged helix DNA-binding domain"/>
    <property type="match status" value="1"/>
</dbReference>
<proteinExistence type="predicted"/>
<feature type="domain" description="Transcriptional repressor PaaX-like C-terminal" evidence="2">
    <location>
        <begin position="173"/>
        <end position="257"/>
    </location>
</feature>
<dbReference type="GO" id="GO:0006351">
    <property type="term" value="P:DNA-templated transcription"/>
    <property type="evidence" value="ECO:0007669"/>
    <property type="project" value="InterPro"/>
</dbReference>
<dbReference type="eggNOG" id="COG3327">
    <property type="taxonomic scope" value="Bacteria"/>
</dbReference>
<dbReference type="PANTHER" id="PTHR30319:SF1">
    <property type="entry name" value="TRANSCRIPTIONAL REPRESSOR PAAX"/>
    <property type="match status" value="1"/>
</dbReference>
<dbReference type="InterPro" id="IPR011965">
    <property type="entry name" value="PaaX_trns_reg"/>
</dbReference>
<dbReference type="STRING" id="1121353.H924_00585"/>